<keyword evidence="3" id="KW-0788">Thiol protease</keyword>
<sequence length="739" mass="82143">MSFFNKLADFAEKLPMDKIQGMLQEQLSGQKEGGSANQQQQQQQQYQQQQQNQSYGQQNGGYGQQGQNGGYGQQGQNGGYGQQNQGGYGQQHQGGYGGGAPSGGYEIPPIQGQEEGIQGAPTMGYHHASSAAGAQLQEQPIQVPAGTPSAQQWGTQTSGGKRRALFVGINYFGQQSELKGCISDVRNVHQWLTSNYPFAEILILTDDLEDPSRKPTRANMLNAFAWLVNGAAPGDAFFFHYSGHGSQEKDTTGLEKDGLSETIVPVDYQTAGQISDTTLFEALVHPLPKDSRLTIITDCCHSGSVLNLPFTYTVDGQLDVIVRDNRDAAIKAGVKVGMALFRKDNATALREAKNLFQALTSGDSAGNPQQDEENRKKYTSPAVVVQFSGCRDDQTSADANISGQGQGAMSWALMKTLAANNHHMSYTEVLRQTRGLLQGQYKQIPQMSTGHQLDIVLANSGLLNIPYLVHIVIIDPNIRDRLYMREYQRPDSSDPDANEARTRPGEKNITLRYTLPQIRIESYLKKFSDGRDALRRHHMMPGGVSIMTLELATPPKNTMNVANFAQWIVWQQMHRDELEECYDDGDFNTMRLTGLRRTMMSEDNLINKMRKTFGNHLMVVMGDWASATGGKHKHWHEPQKHHIPCFLMDEFRTSSFCPTCYSKLERNIVPRRLSPRPWQAALGAMAPVHGLLGCRLCARGYRMYKYWNHDMVAVLNMDLKLQALLNGSGCPDWLSRSAP</sequence>
<dbReference type="InterPro" id="IPR011600">
    <property type="entry name" value="Pept_C14_caspase"/>
</dbReference>
<comment type="caution">
    <text evidence="6">The sequence shown here is derived from an EMBL/GenBank/DDBJ whole genome shotgun (WGS) entry which is preliminary data.</text>
</comment>
<evidence type="ECO:0000259" key="5">
    <source>
        <dbReference type="Pfam" id="PF00656"/>
    </source>
</evidence>
<dbReference type="GO" id="GO:0006508">
    <property type="term" value="P:proteolysis"/>
    <property type="evidence" value="ECO:0007669"/>
    <property type="project" value="UniProtKB-KW"/>
</dbReference>
<dbReference type="GO" id="GO:0005737">
    <property type="term" value="C:cytoplasm"/>
    <property type="evidence" value="ECO:0007669"/>
    <property type="project" value="TreeGrafter"/>
</dbReference>
<feature type="domain" description="Peptidase C14 caspase" evidence="5">
    <location>
        <begin position="161"/>
        <end position="449"/>
    </location>
</feature>
<gene>
    <name evidence="6" type="primary">MCA1_1</name>
    <name evidence="6" type="ORF">HDU87_002255</name>
</gene>
<proteinExistence type="inferred from homology"/>
<dbReference type="Pfam" id="PF00656">
    <property type="entry name" value="Peptidase_C14"/>
    <property type="match status" value="1"/>
</dbReference>
<keyword evidence="6" id="KW-0645">Protease</keyword>
<dbReference type="PANTHER" id="PTHR48104">
    <property type="entry name" value="METACASPASE-4"/>
    <property type="match status" value="1"/>
</dbReference>
<dbReference type="PANTHER" id="PTHR48104:SF30">
    <property type="entry name" value="METACASPASE-1"/>
    <property type="match status" value="1"/>
</dbReference>
<keyword evidence="2" id="KW-0053">Apoptosis</keyword>
<feature type="region of interest" description="Disordered" evidence="4">
    <location>
        <begin position="21"/>
        <end position="135"/>
    </location>
</feature>
<name>A0AAD5XTC4_9FUNG</name>
<evidence type="ECO:0000256" key="1">
    <source>
        <dbReference type="ARBA" id="ARBA00009005"/>
    </source>
</evidence>
<feature type="compositionally biased region" description="Gly residues" evidence="4">
    <location>
        <begin position="58"/>
        <end position="102"/>
    </location>
</feature>
<dbReference type="InterPro" id="IPR050452">
    <property type="entry name" value="Metacaspase"/>
</dbReference>
<dbReference type="AlphaFoldDB" id="A0AAD5XTC4"/>
<dbReference type="Gene3D" id="3.40.50.12660">
    <property type="match status" value="1"/>
</dbReference>
<dbReference type="InterPro" id="IPR029030">
    <property type="entry name" value="Caspase-like_dom_sf"/>
</dbReference>
<dbReference type="EMBL" id="JADGJQ010000018">
    <property type="protein sequence ID" value="KAJ3180032.1"/>
    <property type="molecule type" value="Genomic_DNA"/>
</dbReference>
<evidence type="ECO:0000256" key="4">
    <source>
        <dbReference type="SAM" id="MobiDB-lite"/>
    </source>
</evidence>
<evidence type="ECO:0000313" key="6">
    <source>
        <dbReference type="EMBL" id="KAJ3180032.1"/>
    </source>
</evidence>
<keyword evidence="3" id="KW-0378">Hydrolase</keyword>
<accession>A0AAD5XTC4</accession>
<organism evidence="6 7">
    <name type="scientific">Geranomyces variabilis</name>
    <dbReference type="NCBI Taxonomy" id="109894"/>
    <lineage>
        <taxon>Eukaryota</taxon>
        <taxon>Fungi</taxon>
        <taxon>Fungi incertae sedis</taxon>
        <taxon>Chytridiomycota</taxon>
        <taxon>Chytridiomycota incertae sedis</taxon>
        <taxon>Chytridiomycetes</taxon>
        <taxon>Spizellomycetales</taxon>
        <taxon>Powellomycetaceae</taxon>
        <taxon>Geranomyces</taxon>
    </lineage>
</organism>
<keyword evidence="7" id="KW-1185">Reference proteome</keyword>
<feature type="compositionally biased region" description="Low complexity" evidence="4">
    <location>
        <begin position="37"/>
        <end position="57"/>
    </location>
</feature>
<evidence type="ECO:0000256" key="3">
    <source>
        <dbReference type="ARBA" id="ARBA00022807"/>
    </source>
</evidence>
<evidence type="ECO:0000313" key="7">
    <source>
        <dbReference type="Proteomes" id="UP001212152"/>
    </source>
</evidence>
<dbReference type="GO" id="GO:0006915">
    <property type="term" value="P:apoptotic process"/>
    <property type="evidence" value="ECO:0007669"/>
    <property type="project" value="UniProtKB-KW"/>
</dbReference>
<dbReference type="Proteomes" id="UP001212152">
    <property type="component" value="Unassembled WGS sequence"/>
</dbReference>
<dbReference type="GO" id="GO:0004197">
    <property type="term" value="F:cysteine-type endopeptidase activity"/>
    <property type="evidence" value="ECO:0007669"/>
    <property type="project" value="InterPro"/>
</dbReference>
<evidence type="ECO:0000256" key="2">
    <source>
        <dbReference type="ARBA" id="ARBA00022703"/>
    </source>
</evidence>
<reference evidence="6" key="1">
    <citation type="submission" date="2020-05" db="EMBL/GenBank/DDBJ databases">
        <title>Phylogenomic resolution of chytrid fungi.</title>
        <authorList>
            <person name="Stajich J.E."/>
            <person name="Amses K."/>
            <person name="Simmons R."/>
            <person name="Seto K."/>
            <person name="Myers J."/>
            <person name="Bonds A."/>
            <person name="Quandt C.A."/>
            <person name="Barry K."/>
            <person name="Liu P."/>
            <person name="Grigoriev I."/>
            <person name="Longcore J.E."/>
            <person name="James T.Y."/>
        </authorList>
    </citation>
    <scope>NUCLEOTIDE SEQUENCE</scope>
    <source>
        <strain evidence="6">JEL0379</strain>
    </source>
</reference>
<comment type="similarity">
    <text evidence="1">Belongs to the peptidase C14B family.</text>
</comment>
<protein>
    <submittedName>
        <fullName evidence="6">Ca(2+)-dependent cysteine protease</fullName>
    </submittedName>
</protein>
<dbReference type="SUPFAM" id="SSF52129">
    <property type="entry name" value="Caspase-like"/>
    <property type="match status" value="1"/>
</dbReference>